<proteinExistence type="predicted"/>
<reference evidence="2 3" key="1">
    <citation type="journal article" date="2018" name="IMA Fungus">
        <title>IMA Genome-F 10: Nine draft genome sequences of Claviceps purpurea s.lat., including C. arundinis, C. humidiphila, and C. cf. spartinae, pseudomolecules for the pitch canker pathogen Fusarium circinatum, draft genome of Davidsoniella eucalypti, Grosmannia galeiformis, Quambalaria eucalypti, and Teratosphaeria destructans.</title>
        <authorList>
            <person name="Wingfield B.D."/>
            <person name="Liu M."/>
            <person name="Nguyen H.D."/>
            <person name="Lane F.A."/>
            <person name="Morgan S.W."/>
            <person name="De Vos L."/>
            <person name="Wilken P.M."/>
            <person name="Duong T.A."/>
            <person name="Aylward J."/>
            <person name="Coetzee M.P."/>
            <person name="Dadej K."/>
            <person name="De Beer Z.W."/>
            <person name="Findlay W."/>
            <person name="Havenga M."/>
            <person name="Kolarik M."/>
            <person name="Menzies J.G."/>
            <person name="Naidoo K."/>
            <person name="Pochopski O."/>
            <person name="Shoukouhi P."/>
            <person name="Santana Q.C."/>
            <person name="Seifert K.A."/>
            <person name="Soal N."/>
            <person name="Steenkamp E.T."/>
            <person name="Tatham C.T."/>
            <person name="van der Nest M.A."/>
            <person name="Wingfield M.J."/>
        </authorList>
    </citation>
    <scope>NUCLEOTIDE SEQUENCE [LARGE SCALE GENOMIC DNA]</scope>
    <source>
        <strain evidence="2">CMW44962</strain>
    </source>
</reference>
<evidence type="ECO:0000313" key="3">
    <source>
        <dbReference type="Proteomes" id="UP001138500"/>
    </source>
</evidence>
<sequence length="1373" mass="152877">MAAKKSSAGVEAADTSSLKRLKDLSDLPNLDSQLQEARTLCNHPAQADMILKWLLEQMKTSLETRSDVRSWELLASTSRLLSAAKLATLLGSVNLLKLVEDSFAGSKDHRRELLKVIAQTLDLLFNLAASGKGAPLQAYLSSDTSEAAAFVTAWLVESRRATNFDHLKPALQIWYLRKRSSGENEAFATYCLGSVGEVISVLGHINERSFCMDDAFSKKRKRPGSDAVTSQLQEFESLLAKHVFLPARTAFFNAQETRHGSKKPANEPEAMNLAERLASLQSLTSTDSLARLLDIALRCSPAMTPRQRLKEESWVEALFSALIDAAPDDVPTSCQFRVQMMVVVVRQRQVPLSTGFLQRLVAARGKYDEKSGGEPRQRIDWKLVEEVVKLDAKVYTMTEAARALFDDISESSLACAEDRDCKDEGAQEDRKGLFNAWKNSIIIPIMQAFARNRDILTFVELWEQQLVRSWPDVIIPVWFELQHAFSELVEEHLTEQKINNLMDQHATVLMARSRDAGFEDVGAALSRITASATILDAVLGGIRTPELLDSIWPQIDQLFRGVLLASKQHSIVKIAEANDDKPCPQIWTLLERLLELWFPLWAAEYAASDSIDEWVSSSNLIVPVEQSIKTMHGGKGASMLARYAAARAESWLLTFCSVTSQCTNRGKDRTLYDRIAPKMSVGHLVAFLRHPQTFEILGEDVGNDLILKWLCDTARPQIELGQVEPVISRIRGVIDAAVAGCRPDVIDGIVRTALAMLPSQKQSRNGNPGNIMSNVASSKLWLNIVLELPPTALSVPQRERIIDAAASLQYSQYQGEEVLECRLLVMNKFLELPSPSAKILTDSTPLWRLACPHYQGGDFGVWHKYHASHKVQELLKRLTELVMRQLLAAQTQDKSAAMITALYEVAFSIMHQVPSYVEGEFAPRLLYIISPLLSSMRRLRNELSARCIDQAALRTYTDRLLGKSRQSMKADNFKSDFSAQIELKVVLDALLHIPSAMLPAETIKDLNTLAVRTVAALQNPIAEEEQRIADARKFLLVRCLKVLCLKGLDYGTNMLQEVAQLAISLLDQGLGPQDHVTVFESLDKALISSTARSRLQLVQHFLQASHSLQAIRLLRTTLSSLNREDFDESPASKADSAQTIFADVLAIAKKADNPALTRAACDCITTILREKPFVINQYTIEATLGALKHLTDNSPRLNLLYPDFCRILTALLQQHRSRLSDRMNILVDLLQTLLTPFFTTKKSSTSPKRGILTPRHAKLLSRILQLLCNPPAHLTRTKTSRSELVDEARKAQAHVGRYMQYVLHHFCTQVLAGRLGEGVREALMPGLWAIVEAMEVSEGEGVKCLSAAMGNSERAVLRGVVEEWRAVGRWSGG</sequence>
<feature type="domain" description="Nucleolar 27S pre-rRNA processing Urb2/Npa2 C-terminal" evidence="1">
    <location>
        <begin position="1159"/>
        <end position="1372"/>
    </location>
</feature>
<dbReference type="OrthoDB" id="160374at2759"/>
<organism evidence="2 3">
    <name type="scientific">Teratosphaeria destructans</name>
    <dbReference type="NCBI Taxonomy" id="418781"/>
    <lineage>
        <taxon>Eukaryota</taxon>
        <taxon>Fungi</taxon>
        <taxon>Dikarya</taxon>
        <taxon>Ascomycota</taxon>
        <taxon>Pezizomycotina</taxon>
        <taxon>Dothideomycetes</taxon>
        <taxon>Dothideomycetidae</taxon>
        <taxon>Mycosphaerellales</taxon>
        <taxon>Teratosphaeriaceae</taxon>
        <taxon>Teratosphaeria</taxon>
    </lineage>
</organism>
<keyword evidence="3" id="KW-1185">Reference proteome</keyword>
<dbReference type="PANTHER" id="PTHR15682:SF2">
    <property type="entry name" value="UNHEALTHY RIBOSOME BIOGENESIS PROTEIN 2 HOMOLOG"/>
    <property type="match status" value="1"/>
</dbReference>
<dbReference type="Pfam" id="PF10441">
    <property type="entry name" value="Urb2"/>
    <property type="match status" value="1"/>
</dbReference>
<evidence type="ECO:0000259" key="1">
    <source>
        <dbReference type="Pfam" id="PF10441"/>
    </source>
</evidence>
<dbReference type="PANTHER" id="PTHR15682">
    <property type="entry name" value="UNHEALTHY RIBOSOME BIOGENESIS PROTEIN 2 HOMOLOG"/>
    <property type="match status" value="1"/>
</dbReference>
<comment type="caution">
    <text evidence="2">The sequence shown here is derived from an EMBL/GenBank/DDBJ whole genome shotgun (WGS) entry which is preliminary data.</text>
</comment>
<dbReference type="Proteomes" id="UP001138500">
    <property type="component" value="Unassembled WGS sequence"/>
</dbReference>
<reference evidence="2 3" key="2">
    <citation type="journal article" date="2021" name="Curr. Genet.">
        <title>Genetic response to nitrogen starvation in the aggressive Eucalyptus foliar pathogen Teratosphaeria destructans.</title>
        <authorList>
            <person name="Havenga M."/>
            <person name="Wingfield B.D."/>
            <person name="Wingfield M.J."/>
            <person name="Dreyer L.L."/>
            <person name="Roets F."/>
            <person name="Aylward J."/>
        </authorList>
    </citation>
    <scope>NUCLEOTIDE SEQUENCE [LARGE SCALE GENOMIC DNA]</scope>
    <source>
        <strain evidence="2">CMW44962</strain>
    </source>
</reference>
<gene>
    <name evidence="2" type="ORF">Tdes44962_MAKER03682</name>
</gene>
<dbReference type="GO" id="GO:0042254">
    <property type="term" value="P:ribosome biogenesis"/>
    <property type="evidence" value="ECO:0007669"/>
    <property type="project" value="TreeGrafter"/>
</dbReference>
<name>A0A9W7W1B3_9PEZI</name>
<dbReference type="InterPro" id="IPR018849">
    <property type="entry name" value="Urb2/Npa2_C"/>
</dbReference>
<protein>
    <submittedName>
        <fullName evidence="2">Urb2/Npa2 family</fullName>
    </submittedName>
</protein>
<dbReference type="InterPro" id="IPR052609">
    <property type="entry name" value="Ribosome_Biogenesis_Reg"/>
</dbReference>
<accession>A0A9W7W1B3</accession>
<dbReference type="EMBL" id="RIBY02002023">
    <property type="protein sequence ID" value="KAH9826165.1"/>
    <property type="molecule type" value="Genomic_DNA"/>
</dbReference>
<dbReference type="GO" id="GO:0005730">
    <property type="term" value="C:nucleolus"/>
    <property type="evidence" value="ECO:0007669"/>
    <property type="project" value="TreeGrafter"/>
</dbReference>
<evidence type="ECO:0000313" key="2">
    <source>
        <dbReference type="EMBL" id="KAH9826165.1"/>
    </source>
</evidence>